<protein>
    <submittedName>
        <fullName evidence="8">SigE family RNA polymerase sigma factor</fullName>
    </submittedName>
</protein>
<keyword evidence="2" id="KW-0805">Transcription regulation</keyword>
<dbReference type="GO" id="GO:0003677">
    <property type="term" value="F:DNA binding"/>
    <property type="evidence" value="ECO:0007669"/>
    <property type="project" value="UniProtKB-KW"/>
</dbReference>
<comment type="caution">
    <text evidence="8">The sequence shown here is derived from an EMBL/GenBank/DDBJ whole genome shotgun (WGS) entry which is preliminary data.</text>
</comment>
<evidence type="ECO:0000256" key="3">
    <source>
        <dbReference type="ARBA" id="ARBA00023082"/>
    </source>
</evidence>
<dbReference type="InterPro" id="IPR013324">
    <property type="entry name" value="RNA_pol_sigma_r3/r4-like"/>
</dbReference>
<dbReference type="NCBIfam" id="TIGR02983">
    <property type="entry name" value="SigE-fam_strep"/>
    <property type="match status" value="1"/>
</dbReference>
<reference evidence="8" key="1">
    <citation type="submission" date="2020-12" db="EMBL/GenBank/DDBJ databases">
        <title>Genomic characterization of non-nitrogen-fixing Frankia strains.</title>
        <authorList>
            <person name="Carlos-Shanley C."/>
            <person name="Guerra T."/>
            <person name="Hahn D."/>
        </authorList>
    </citation>
    <scope>NUCLEOTIDE SEQUENCE</scope>
    <source>
        <strain evidence="8">CN6</strain>
    </source>
</reference>
<dbReference type="InterPro" id="IPR013325">
    <property type="entry name" value="RNA_pol_sigma_r2"/>
</dbReference>
<dbReference type="AlphaFoldDB" id="A0A937UP29"/>
<dbReference type="EMBL" id="JAEACQ010000249">
    <property type="protein sequence ID" value="MBL7630449.1"/>
    <property type="molecule type" value="Genomic_DNA"/>
</dbReference>
<comment type="similarity">
    <text evidence="1">Belongs to the sigma-70 factor family. ECF subfamily.</text>
</comment>
<dbReference type="InterPro" id="IPR007627">
    <property type="entry name" value="RNA_pol_sigma70_r2"/>
</dbReference>
<keyword evidence="4" id="KW-0238">DNA-binding</keyword>
<dbReference type="SUPFAM" id="SSF88946">
    <property type="entry name" value="Sigma2 domain of RNA polymerase sigma factors"/>
    <property type="match status" value="1"/>
</dbReference>
<feature type="domain" description="RNA polymerase sigma factor 70 region 4 type 2" evidence="7">
    <location>
        <begin position="103"/>
        <end position="155"/>
    </location>
</feature>
<evidence type="ECO:0000256" key="2">
    <source>
        <dbReference type="ARBA" id="ARBA00023015"/>
    </source>
</evidence>
<accession>A0A937UP29</accession>
<dbReference type="InterPro" id="IPR036388">
    <property type="entry name" value="WH-like_DNA-bd_sf"/>
</dbReference>
<evidence type="ECO:0000256" key="4">
    <source>
        <dbReference type="ARBA" id="ARBA00023125"/>
    </source>
</evidence>
<dbReference type="PANTHER" id="PTHR43133">
    <property type="entry name" value="RNA POLYMERASE ECF-TYPE SIGMA FACTO"/>
    <property type="match status" value="1"/>
</dbReference>
<keyword evidence="9" id="KW-1185">Reference proteome</keyword>
<evidence type="ECO:0000256" key="1">
    <source>
        <dbReference type="ARBA" id="ARBA00010641"/>
    </source>
</evidence>
<dbReference type="GO" id="GO:0006352">
    <property type="term" value="P:DNA-templated transcription initiation"/>
    <property type="evidence" value="ECO:0007669"/>
    <property type="project" value="InterPro"/>
</dbReference>
<dbReference type="InterPro" id="IPR013249">
    <property type="entry name" value="RNA_pol_sigma70_r4_t2"/>
</dbReference>
<dbReference type="GO" id="GO:0016987">
    <property type="term" value="F:sigma factor activity"/>
    <property type="evidence" value="ECO:0007669"/>
    <property type="project" value="UniProtKB-KW"/>
</dbReference>
<sequence>MHEPDPGDFLRLVAEAGPRLHRTAFLLTGDNAAAEDLLQDALVTAFVRWSTVRLGDSPEGYVRTVMVNARRGWWRRLGRREVLTAEPPHRSLPSTEPQIDNRELLRRALRALPERQRIAVVLRYYDDLPESEVAQIMGCGVGTVKSQTARGLAKLRAALGPESVPVLPTAPHARSGEMEMNT</sequence>
<dbReference type="CDD" id="cd06171">
    <property type="entry name" value="Sigma70_r4"/>
    <property type="match status" value="1"/>
</dbReference>
<dbReference type="InterPro" id="IPR039425">
    <property type="entry name" value="RNA_pol_sigma-70-like"/>
</dbReference>
<evidence type="ECO:0000313" key="9">
    <source>
        <dbReference type="Proteomes" id="UP000604475"/>
    </source>
</evidence>
<dbReference type="Pfam" id="PF08281">
    <property type="entry name" value="Sigma70_r4_2"/>
    <property type="match status" value="1"/>
</dbReference>
<proteinExistence type="inferred from homology"/>
<dbReference type="InterPro" id="IPR014284">
    <property type="entry name" value="RNA_pol_sigma-70_dom"/>
</dbReference>
<keyword evidence="3" id="KW-0731">Sigma factor</keyword>
<dbReference type="Gene3D" id="1.10.10.10">
    <property type="entry name" value="Winged helix-like DNA-binding domain superfamily/Winged helix DNA-binding domain"/>
    <property type="match status" value="1"/>
</dbReference>
<dbReference type="InterPro" id="IPR014325">
    <property type="entry name" value="RNA_pol_sigma-E_actinobac"/>
</dbReference>
<dbReference type="PANTHER" id="PTHR43133:SF50">
    <property type="entry name" value="ECF RNA POLYMERASE SIGMA FACTOR SIGM"/>
    <property type="match status" value="1"/>
</dbReference>
<evidence type="ECO:0000313" key="8">
    <source>
        <dbReference type="EMBL" id="MBL7630449.1"/>
    </source>
</evidence>
<name>A0A937UP29_9ACTN</name>
<dbReference type="SUPFAM" id="SSF88659">
    <property type="entry name" value="Sigma3 and sigma4 domains of RNA polymerase sigma factors"/>
    <property type="match status" value="1"/>
</dbReference>
<dbReference type="Proteomes" id="UP000604475">
    <property type="component" value="Unassembled WGS sequence"/>
</dbReference>
<gene>
    <name evidence="8" type="ORF">I7412_25470</name>
</gene>
<dbReference type="NCBIfam" id="TIGR02937">
    <property type="entry name" value="sigma70-ECF"/>
    <property type="match status" value="1"/>
</dbReference>
<organism evidence="8 9">
    <name type="scientific">Frankia nepalensis</name>
    <dbReference type="NCBI Taxonomy" id="1836974"/>
    <lineage>
        <taxon>Bacteria</taxon>
        <taxon>Bacillati</taxon>
        <taxon>Actinomycetota</taxon>
        <taxon>Actinomycetes</taxon>
        <taxon>Frankiales</taxon>
        <taxon>Frankiaceae</taxon>
        <taxon>Frankia</taxon>
    </lineage>
</organism>
<keyword evidence="5" id="KW-0804">Transcription</keyword>
<dbReference type="Pfam" id="PF04542">
    <property type="entry name" value="Sigma70_r2"/>
    <property type="match status" value="1"/>
</dbReference>
<evidence type="ECO:0000259" key="7">
    <source>
        <dbReference type="Pfam" id="PF08281"/>
    </source>
</evidence>
<dbReference type="RefSeq" id="WP_203001926.1">
    <property type="nucleotide sequence ID" value="NZ_JADWYU010000247.1"/>
</dbReference>
<feature type="domain" description="RNA polymerase sigma-70 region 2" evidence="6">
    <location>
        <begin position="12"/>
        <end position="79"/>
    </location>
</feature>
<dbReference type="Gene3D" id="1.10.1740.10">
    <property type="match status" value="1"/>
</dbReference>
<evidence type="ECO:0000256" key="5">
    <source>
        <dbReference type="ARBA" id="ARBA00023163"/>
    </source>
</evidence>
<evidence type="ECO:0000259" key="6">
    <source>
        <dbReference type="Pfam" id="PF04542"/>
    </source>
</evidence>